<feature type="active site" description="Amidino-cysteine intermediate" evidence="3 4">
    <location>
        <position position="389"/>
    </location>
</feature>
<dbReference type="PANTHER" id="PTHR47271:SF2">
    <property type="entry name" value="ARGININE DEIMINASE"/>
    <property type="match status" value="1"/>
</dbReference>
<dbReference type="Pfam" id="PF02274">
    <property type="entry name" value="ADI"/>
    <property type="match status" value="1"/>
</dbReference>
<dbReference type="Gene3D" id="3.75.10.10">
    <property type="entry name" value="L-arginine/glycine Amidinotransferase, Chain A"/>
    <property type="match status" value="1"/>
</dbReference>
<dbReference type="InterPro" id="IPR003876">
    <property type="entry name" value="Arg_deiminase"/>
</dbReference>
<evidence type="ECO:0000313" key="6">
    <source>
        <dbReference type="Proteomes" id="UP000035661"/>
    </source>
</evidence>
<dbReference type="Gene3D" id="1.10.3930.10">
    <property type="entry name" value="Arginine deiminase"/>
    <property type="match status" value="1"/>
</dbReference>
<dbReference type="GO" id="GO:0005737">
    <property type="term" value="C:cytoplasm"/>
    <property type="evidence" value="ECO:0007669"/>
    <property type="project" value="UniProtKB-SubCell"/>
</dbReference>
<evidence type="ECO:0000256" key="4">
    <source>
        <dbReference type="PIRSR" id="PIRSR006356-1"/>
    </source>
</evidence>
<evidence type="ECO:0000256" key="1">
    <source>
        <dbReference type="ARBA" id="ARBA00010206"/>
    </source>
</evidence>
<organism evidence="5 6">
    <name type="scientific">Spiroplasma eriocheiris</name>
    <dbReference type="NCBI Taxonomy" id="315358"/>
    <lineage>
        <taxon>Bacteria</taxon>
        <taxon>Bacillati</taxon>
        <taxon>Mycoplasmatota</taxon>
        <taxon>Mollicutes</taxon>
        <taxon>Entomoplasmatales</taxon>
        <taxon>Spiroplasmataceae</taxon>
        <taxon>Spiroplasma</taxon>
    </lineage>
</organism>
<keyword evidence="3" id="KW-0963">Cytoplasm</keyword>
<gene>
    <name evidence="3 5" type="primary">arcA</name>
    <name evidence="5" type="ORF">SERIO_v1c01940</name>
</gene>
<proteinExistence type="inferred from homology"/>
<dbReference type="PRINTS" id="PR01466">
    <property type="entry name" value="ARGDEIMINASE"/>
</dbReference>
<comment type="subcellular location">
    <subcellularLocation>
        <location evidence="3">Cytoplasm</location>
    </subcellularLocation>
</comment>
<keyword evidence="3" id="KW-0056">Arginine metabolism</keyword>
<name>A0A0H3XHK3_9MOLU</name>
<comment type="pathway">
    <text evidence="3">Amino-acid degradation; L-arginine degradation via ADI pathway; carbamoyl phosphate from L-arginine: step 1/2.</text>
</comment>
<dbReference type="UniPathway" id="UPA00254">
    <property type="reaction ID" value="UER00364"/>
</dbReference>
<sequence length="399" mass="45582">MKDKYAINVYSEIGTLKSVMLHRPGDELSNLTLDLLERLLFDDTPDLPIAQQEHDELAKVLRDNGVEVLYIEKMVAETIAQDKNLRTDLLDRFLKESGAKPEHIEPLRKYLDKLSDQDMVNKMIAGVTKYELGVENTDGYPLAMDPLPNLLFQRDPFASVGNGATVHQMFTVTRRRETIFADLVLHHHPRFKDKVNFWYDRNEEGSIEGGDVLVLNHKTLIIGASQRTSIDAIKKVAKRVIESPEISYEKVIVFDLKTKNRAFMHLDTVFTNIDYDKFIAHPLIFDNMSEFKLYEISKDGMTEINKQLDEYLSDVVGKKIHIVKCGGEDPIAQAREQWNDGTNVITIKPGEVIAYNRNHITIAELKKLGVKVHVIHSAELSRGRGGPRCMTMPIWREDI</sequence>
<dbReference type="GO" id="GO:0019546">
    <property type="term" value="P:L-arginine deiminase pathway"/>
    <property type="evidence" value="ECO:0007669"/>
    <property type="project" value="TreeGrafter"/>
</dbReference>
<dbReference type="PIRSF" id="PIRSF006356">
    <property type="entry name" value="Arg_deiminase"/>
    <property type="match status" value="1"/>
</dbReference>
<dbReference type="STRING" id="315358.SERIO_v1c01940"/>
<dbReference type="KEGG" id="seri:SERIO_v1c01940"/>
<dbReference type="PANTHER" id="PTHR47271">
    <property type="entry name" value="ARGININE DEIMINASE"/>
    <property type="match status" value="1"/>
</dbReference>
<reference evidence="5 6" key="1">
    <citation type="journal article" date="2015" name="Genome Biol. Evol.">
        <title>Found and Lost: The Fates of Horizontally Acquired Genes in Arthropod-Symbiotic Spiroplasma.</title>
        <authorList>
            <person name="Lo W.S."/>
            <person name="Gasparich G.E."/>
            <person name="Kuo C.H."/>
        </authorList>
    </citation>
    <scope>NUCLEOTIDE SEQUENCE [LARGE SCALE GENOMIC DNA]</scope>
    <source>
        <strain evidence="6">TDA-040725-5</strain>
    </source>
</reference>
<dbReference type="AlphaFoldDB" id="A0A0H3XHK3"/>
<comment type="similarity">
    <text evidence="1 3">Belongs to the arginine deiminase family.</text>
</comment>
<dbReference type="HAMAP" id="MF_00242">
    <property type="entry name" value="Arg_deiminase"/>
    <property type="match status" value="1"/>
</dbReference>
<comment type="catalytic activity">
    <reaction evidence="3">
        <text>L-arginine + H2O = L-citrulline + NH4(+)</text>
        <dbReference type="Rhea" id="RHEA:19597"/>
        <dbReference type="ChEBI" id="CHEBI:15377"/>
        <dbReference type="ChEBI" id="CHEBI:28938"/>
        <dbReference type="ChEBI" id="CHEBI:32682"/>
        <dbReference type="ChEBI" id="CHEBI:57743"/>
        <dbReference type="EC" id="3.5.3.6"/>
    </reaction>
</comment>
<dbReference type="Proteomes" id="UP000035661">
    <property type="component" value="Chromosome"/>
</dbReference>
<dbReference type="RefSeq" id="WP_047791055.1">
    <property type="nucleotide sequence ID" value="NZ_CP011856.1"/>
</dbReference>
<evidence type="ECO:0000313" key="5">
    <source>
        <dbReference type="EMBL" id="AKM53785.1"/>
    </source>
</evidence>
<accession>A0A0H3XHK3</accession>
<reference evidence="6" key="2">
    <citation type="submission" date="2015-06" db="EMBL/GenBank/DDBJ databases">
        <title>Complete genome sequence of Spiroplasma eriocheiris TDA-040725-5 (DSM 21848).</title>
        <authorList>
            <person name="Lo W.-S."/>
            <person name="Kuo C.-H."/>
        </authorList>
    </citation>
    <scope>NUCLEOTIDE SEQUENCE [LARGE SCALE GENOMIC DNA]</scope>
    <source>
        <strain evidence="6">TDA-040725-5</strain>
    </source>
</reference>
<dbReference type="EMBL" id="CP011856">
    <property type="protein sequence ID" value="AKM53785.1"/>
    <property type="molecule type" value="Genomic_DNA"/>
</dbReference>
<evidence type="ECO:0000256" key="2">
    <source>
        <dbReference type="ARBA" id="ARBA00022801"/>
    </source>
</evidence>
<protein>
    <recommendedName>
        <fullName evidence="3">Arginine deiminase</fullName>
        <shortName evidence="3">ADI</shortName>
        <ecNumber evidence="3">3.5.3.6</ecNumber>
    </recommendedName>
    <alternativeName>
        <fullName evidence="3">Arginine dihydrolase</fullName>
        <shortName evidence="3">AD</shortName>
    </alternativeName>
</protein>
<dbReference type="EC" id="3.5.3.6" evidence="3"/>
<dbReference type="PATRIC" id="fig|743698.3.peg.196"/>
<dbReference type="SUPFAM" id="SSF55909">
    <property type="entry name" value="Pentein"/>
    <property type="match status" value="1"/>
</dbReference>
<keyword evidence="6" id="KW-1185">Reference proteome</keyword>
<dbReference type="GO" id="GO:0016990">
    <property type="term" value="F:arginine deiminase activity"/>
    <property type="evidence" value="ECO:0007669"/>
    <property type="project" value="UniProtKB-UniRule"/>
</dbReference>
<keyword evidence="2 3" id="KW-0378">Hydrolase</keyword>
<dbReference type="NCBIfam" id="NF002381">
    <property type="entry name" value="PRK01388.1"/>
    <property type="match status" value="1"/>
</dbReference>
<evidence type="ECO:0000256" key="3">
    <source>
        <dbReference type="HAMAP-Rule" id="MF_00242"/>
    </source>
</evidence>